<evidence type="ECO:0000313" key="3">
    <source>
        <dbReference type="Proteomes" id="UP000235965"/>
    </source>
</evidence>
<sequence>MITELATDILGKVPKPFDVEAVAERYPALYTDSMNTVLRQELIRFNQLIEVIRETLMNVQKALKGLVVMSPELEEIHKNILMGQVPTSWTKKSYLSLKPLGSYVTDFLLRLKFLQDWIDHGTPEVFWLSGFYFTQSFLTGVLQNYARKYKIPIDNLAFEFEILNVEMGMKDEPSFD</sequence>
<dbReference type="OrthoDB" id="5593012at2759"/>
<dbReference type="GO" id="GO:0030286">
    <property type="term" value="C:dynein complex"/>
    <property type="evidence" value="ECO:0007669"/>
    <property type="project" value="InterPro"/>
</dbReference>
<dbReference type="Gene3D" id="1.20.1270.280">
    <property type="match status" value="1"/>
</dbReference>
<accession>A0A2J7PKX5</accession>
<keyword evidence="3" id="KW-1185">Reference proteome</keyword>
<dbReference type="Pfam" id="PF18199">
    <property type="entry name" value="Dynein_C"/>
    <property type="match status" value="1"/>
</dbReference>
<feature type="domain" description="Dynein heavy chain C-terminal" evidence="1">
    <location>
        <begin position="2"/>
        <end position="165"/>
    </location>
</feature>
<dbReference type="InterPro" id="IPR043160">
    <property type="entry name" value="Dynein_C_barrel"/>
</dbReference>
<dbReference type="GO" id="GO:0045505">
    <property type="term" value="F:dynein intermediate chain binding"/>
    <property type="evidence" value="ECO:0007669"/>
    <property type="project" value="InterPro"/>
</dbReference>
<evidence type="ECO:0000313" key="2">
    <source>
        <dbReference type="EMBL" id="PNF16983.1"/>
    </source>
</evidence>
<dbReference type="Proteomes" id="UP000235965">
    <property type="component" value="Unassembled WGS sequence"/>
</dbReference>
<dbReference type="EMBL" id="NEVH01024531">
    <property type="protein sequence ID" value="PNF16983.1"/>
    <property type="molecule type" value="Genomic_DNA"/>
</dbReference>
<dbReference type="InterPro" id="IPR026983">
    <property type="entry name" value="DHC"/>
</dbReference>
<dbReference type="GO" id="GO:0051959">
    <property type="term" value="F:dynein light intermediate chain binding"/>
    <property type="evidence" value="ECO:0007669"/>
    <property type="project" value="InterPro"/>
</dbReference>
<dbReference type="PANTHER" id="PTHR22878:SF70">
    <property type="entry name" value="DYNEIN HEAVY CHAIN 2, AXONEMAL"/>
    <property type="match status" value="1"/>
</dbReference>
<dbReference type="PANTHER" id="PTHR22878">
    <property type="entry name" value="DYNEIN HEAVY CHAIN 6, AXONEMAL-LIKE-RELATED"/>
    <property type="match status" value="1"/>
</dbReference>
<protein>
    <recommendedName>
        <fullName evidence="1">Dynein heavy chain C-terminal domain-containing protein</fullName>
    </recommendedName>
</protein>
<reference evidence="2 3" key="1">
    <citation type="submission" date="2017-12" db="EMBL/GenBank/DDBJ databases">
        <title>Hemimetabolous genomes reveal molecular basis of termite eusociality.</title>
        <authorList>
            <person name="Harrison M.C."/>
            <person name="Jongepier E."/>
            <person name="Robertson H.M."/>
            <person name="Arning N."/>
            <person name="Bitard-Feildel T."/>
            <person name="Chao H."/>
            <person name="Childers C.P."/>
            <person name="Dinh H."/>
            <person name="Doddapaneni H."/>
            <person name="Dugan S."/>
            <person name="Gowin J."/>
            <person name="Greiner C."/>
            <person name="Han Y."/>
            <person name="Hu H."/>
            <person name="Hughes D.S.T."/>
            <person name="Huylmans A.-K."/>
            <person name="Kemena C."/>
            <person name="Kremer L.P.M."/>
            <person name="Lee S.L."/>
            <person name="Lopez-Ezquerra A."/>
            <person name="Mallet L."/>
            <person name="Monroy-Kuhn J.M."/>
            <person name="Moser A."/>
            <person name="Murali S.C."/>
            <person name="Muzny D.M."/>
            <person name="Otani S."/>
            <person name="Piulachs M.-D."/>
            <person name="Poelchau M."/>
            <person name="Qu J."/>
            <person name="Schaub F."/>
            <person name="Wada-Katsumata A."/>
            <person name="Worley K.C."/>
            <person name="Xie Q."/>
            <person name="Ylla G."/>
            <person name="Poulsen M."/>
            <person name="Gibbs R.A."/>
            <person name="Schal C."/>
            <person name="Richards S."/>
            <person name="Belles X."/>
            <person name="Korb J."/>
            <person name="Bornberg-Bauer E."/>
        </authorList>
    </citation>
    <scope>NUCLEOTIDE SEQUENCE [LARGE SCALE GENOMIC DNA]</scope>
    <source>
        <tissue evidence="2">Whole body</tissue>
    </source>
</reference>
<feature type="non-terminal residue" evidence="2">
    <location>
        <position position="176"/>
    </location>
</feature>
<dbReference type="AlphaFoldDB" id="A0A2J7PKX5"/>
<dbReference type="InterPro" id="IPR041228">
    <property type="entry name" value="Dynein_C"/>
</dbReference>
<dbReference type="Gene3D" id="3.10.490.20">
    <property type="match status" value="1"/>
</dbReference>
<comment type="caution">
    <text evidence="2">The sequence shown here is derived from an EMBL/GenBank/DDBJ whole genome shotgun (WGS) entry which is preliminary data.</text>
</comment>
<dbReference type="FunFam" id="1.20.1270.280:FF:000001">
    <property type="entry name" value="dynein heavy chain 7, axonemal"/>
    <property type="match status" value="1"/>
</dbReference>
<proteinExistence type="predicted"/>
<organism evidence="2 3">
    <name type="scientific">Cryptotermes secundus</name>
    <dbReference type="NCBI Taxonomy" id="105785"/>
    <lineage>
        <taxon>Eukaryota</taxon>
        <taxon>Metazoa</taxon>
        <taxon>Ecdysozoa</taxon>
        <taxon>Arthropoda</taxon>
        <taxon>Hexapoda</taxon>
        <taxon>Insecta</taxon>
        <taxon>Pterygota</taxon>
        <taxon>Neoptera</taxon>
        <taxon>Polyneoptera</taxon>
        <taxon>Dictyoptera</taxon>
        <taxon>Blattodea</taxon>
        <taxon>Blattoidea</taxon>
        <taxon>Termitoidae</taxon>
        <taxon>Kalotermitidae</taxon>
        <taxon>Cryptotermitinae</taxon>
        <taxon>Cryptotermes</taxon>
    </lineage>
</organism>
<name>A0A2J7PKX5_9NEOP</name>
<gene>
    <name evidence="2" type="ORF">B7P43_G03152</name>
</gene>
<dbReference type="GO" id="GO:0007018">
    <property type="term" value="P:microtubule-based movement"/>
    <property type="evidence" value="ECO:0007669"/>
    <property type="project" value="InterPro"/>
</dbReference>
<evidence type="ECO:0000259" key="1">
    <source>
        <dbReference type="Pfam" id="PF18199"/>
    </source>
</evidence>